<dbReference type="EMBL" id="JAADJZ010000001">
    <property type="protein sequence ID" value="KAF2878507.1"/>
    <property type="molecule type" value="Genomic_DNA"/>
</dbReference>
<proteinExistence type="predicted"/>
<gene>
    <name evidence="3" type="ORF">BDV95DRAFT_24199</name>
</gene>
<evidence type="ECO:0000313" key="4">
    <source>
        <dbReference type="Proteomes" id="UP000481861"/>
    </source>
</evidence>
<evidence type="ECO:0000256" key="1">
    <source>
        <dbReference type="ARBA" id="ARBA00022737"/>
    </source>
</evidence>
<organism evidence="3 4">
    <name type="scientific">Massariosphaeria phaeospora</name>
    <dbReference type="NCBI Taxonomy" id="100035"/>
    <lineage>
        <taxon>Eukaryota</taxon>
        <taxon>Fungi</taxon>
        <taxon>Dikarya</taxon>
        <taxon>Ascomycota</taxon>
        <taxon>Pezizomycotina</taxon>
        <taxon>Dothideomycetes</taxon>
        <taxon>Pleosporomycetidae</taxon>
        <taxon>Pleosporales</taxon>
        <taxon>Pleosporales incertae sedis</taxon>
        <taxon>Massariosphaeria</taxon>
    </lineage>
</organism>
<accession>A0A7C8IRW0</accession>
<dbReference type="OrthoDB" id="443402at2759"/>
<comment type="caution">
    <text evidence="3">The sequence shown here is derived from an EMBL/GenBank/DDBJ whole genome shotgun (WGS) entry which is preliminary data.</text>
</comment>
<reference evidence="3 4" key="1">
    <citation type="submission" date="2020-01" db="EMBL/GenBank/DDBJ databases">
        <authorList>
            <consortium name="DOE Joint Genome Institute"/>
            <person name="Haridas S."/>
            <person name="Albert R."/>
            <person name="Binder M."/>
            <person name="Bloem J."/>
            <person name="Labutti K."/>
            <person name="Salamov A."/>
            <person name="Andreopoulos B."/>
            <person name="Baker S.E."/>
            <person name="Barry K."/>
            <person name="Bills G."/>
            <person name="Bluhm B.H."/>
            <person name="Cannon C."/>
            <person name="Castanera R."/>
            <person name="Culley D.E."/>
            <person name="Daum C."/>
            <person name="Ezra D."/>
            <person name="Gonzalez J.B."/>
            <person name="Henrissat B."/>
            <person name="Kuo A."/>
            <person name="Liang C."/>
            <person name="Lipzen A."/>
            <person name="Lutzoni F."/>
            <person name="Magnuson J."/>
            <person name="Mondo S."/>
            <person name="Nolan M."/>
            <person name="Ohm R."/>
            <person name="Pangilinan J."/>
            <person name="Park H.-J.H."/>
            <person name="Ramirez L."/>
            <person name="Alfaro M."/>
            <person name="Sun H."/>
            <person name="Tritt A."/>
            <person name="Yoshinaga Y."/>
            <person name="Zwiers L.-H.L."/>
            <person name="Turgeon B.G."/>
            <person name="Goodwin S.B."/>
            <person name="Spatafora J.W."/>
            <person name="Crous P.W."/>
            <person name="Grigoriev I.V."/>
        </authorList>
    </citation>
    <scope>NUCLEOTIDE SEQUENCE [LARGE SCALE GENOMIC DNA]</scope>
    <source>
        <strain evidence="3 4">CBS 611.86</strain>
    </source>
</reference>
<dbReference type="PANTHER" id="PTHR10039">
    <property type="entry name" value="AMELOGENIN"/>
    <property type="match status" value="1"/>
</dbReference>
<dbReference type="Pfam" id="PF24883">
    <property type="entry name" value="NPHP3_N"/>
    <property type="match status" value="1"/>
</dbReference>
<sequence length="519" mass="60017">MCDILPMGGLPQLAPEIADIALSAKAMTGELITAIDKLRSQDSRKRHWRSIHQALATKWNIDNIRNIQGRLHELRDQLRTNMREHIVSEQQTALRRLETLQQKFQQLHCPRVDLVQDLISRVKGLNGDTLAKSYLYACEKVFADVGLKRTHMEVELKVLNGLRYPIDHYHNNDNNNNDEAYPRTFERIFDDPALPPSDPHPHIKLRQWLNAGNGLYWLYGKTGSGKTTLMRYLGNCSGTRSCLQSWAGQTKLSTASYYFGNTFPQLEAFLRHILFHLIREPPYLVPQLFPFGWTELINITQTSWSIDELKKALARLGRCHVNAYFCFFIDGLDRFDGKPIELLRIIRKLSNIPHIKICVSSRYSRPFIQFLGKIPHQQLCVQWNHREDIQQLAQDELERRLEIKQHADALRMYSDLVEGIVRKSVGVFVWVSLAVHLLCDGLSNEDNADLLLQRLEDLPYDLHELFHQFSGSVDRLYRDKMAMLCHIALCARTHQRGDLLASRRGFGRTPARISLKCHV</sequence>
<keyword evidence="4" id="KW-1185">Reference proteome</keyword>
<dbReference type="Proteomes" id="UP000481861">
    <property type="component" value="Unassembled WGS sequence"/>
</dbReference>
<protein>
    <recommendedName>
        <fullName evidence="2">Nephrocystin 3-like N-terminal domain-containing protein</fullName>
    </recommendedName>
</protein>
<dbReference type="AlphaFoldDB" id="A0A7C8IRW0"/>
<name>A0A7C8IRW0_9PLEO</name>
<dbReference type="InterPro" id="IPR056884">
    <property type="entry name" value="NPHP3-like_N"/>
</dbReference>
<evidence type="ECO:0000313" key="3">
    <source>
        <dbReference type="EMBL" id="KAF2878507.1"/>
    </source>
</evidence>
<dbReference type="SUPFAM" id="SSF52540">
    <property type="entry name" value="P-loop containing nucleoside triphosphate hydrolases"/>
    <property type="match status" value="1"/>
</dbReference>
<evidence type="ECO:0000259" key="2">
    <source>
        <dbReference type="Pfam" id="PF24883"/>
    </source>
</evidence>
<dbReference type="PANTHER" id="PTHR10039:SF5">
    <property type="entry name" value="NACHT DOMAIN-CONTAINING PROTEIN"/>
    <property type="match status" value="1"/>
</dbReference>
<dbReference type="Gene3D" id="3.40.50.300">
    <property type="entry name" value="P-loop containing nucleotide triphosphate hydrolases"/>
    <property type="match status" value="1"/>
</dbReference>
<dbReference type="InterPro" id="IPR027417">
    <property type="entry name" value="P-loop_NTPase"/>
</dbReference>
<keyword evidence="1" id="KW-0677">Repeat</keyword>
<feature type="domain" description="Nephrocystin 3-like N-terminal" evidence="2">
    <location>
        <begin position="204"/>
        <end position="362"/>
    </location>
</feature>